<dbReference type="Pfam" id="PF13639">
    <property type="entry name" value="zf-RING_2"/>
    <property type="match status" value="1"/>
</dbReference>
<proteinExistence type="predicted"/>
<dbReference type="PROSITE" id="PS50089">
    <property type="entry name" value="ZF_RING_2"/>
    <property type="match status" value="1"/>
</dbReference>
<keyword evidence="7" id="KW-0479">Metal-binding</keyword>
<evidence type="ECO:0000259" key="17">
    <source>
        <dbReference type="PROSITE" id="PS51873"/>
    </source>
</evidence>
<dbReference type="PROSITE" id="PS51873">
    <property type="entry name" value="TRIAD"/>
    <property type="match status" value="1"/>
</dbReference>
<sequence>METKFTLNEFTEQDQMSKHESKDLEHVIDMILVECRDYNPILMFLMGLNYHAFLEESSPEALLEVTSRIQSKIELLGPSSPEAGDIFRFLLAPECLNNVFKLPYFHPSPDEFLRENIKKDEVLKIDEEQSENIDSLRSTPSDNLETPECQKRRDQSSSIVFPEMTFLKSFKRSFGSMRNFMGRTWSRLRGNTPHQNYSECPICLSQIKTEDLCSVECGHIFHTECMETYIRLLIGSKSLPIKCPLQDCRKLIPDSDLRSIIEHELFERMQRFQLELFVEQNSVFYHFCPTPDCTNVFEWDFTKGQSPHQHCPVCSLVVCLKCKTPWHQGYTCEEISKMQETSPEDVNFYILTKQAMFQQCPECKFWVQRKDGCNQIICRCQCKFCYECGSKYGSSGCYGYCE</sequence>
<evidence type="ECO:0000313" key="18">
    <source>
        <dbReference type="EMBL" id="CAI2368085.1"/>
    </source>
</evidence>
<keyword evidence="6" id="KW-0812">Transmembrane</keyword>
<dbReference type="GO" id="GO:0061630">
    <property type="term" value="F:ubiquitin protein ligase activity"/>
    <property type="evidence" value="ECO:0007669"/>
    <property type="project" value="UniProtKB-EC"/>
</dbReference>
<keyword evidence="9 14" id="KW-0863">Zinc-finger</keyword>
<evidence type="ECO:0000256" key="4">
    <source>
        <dbReference type="ARBA" id="ARBA00012251"/>
    </source>
</evidence>
<evidence type="ECO:0000256" key="3">
    <source>
        <dbReference type="ARBA" id="ARBA00004906"/>
    </source>
</evidence>
<comment type="subcellular location">
    <subcellularLocation>
        <location evidence="2">Membrane</location>
        <topology evidence="2">Single-pass membrane protein</topology>
    </subcellularLocation>
</comment>
<feature type="region of interest" description="Disordered" evidence="15">
    <location>
        <begin position="129"/>
        <end position="149"/>
    </location>
</feature>
<dbReference type="EMBL" id="CAMPGE010009211">
    <property type="protein sequence ID" value="CAI2368085.1"/>
    <property type="molecule type" value="Genomic_DNA"/>
</dbReference>
<evidence type="ECO:0000259" key="16">
    <source>
        <dbReference type="PROSITE" id="PS50089"/>
    </source>
</evidence>
<dbReference type="GO" id="GO:0031090">
    <property type="term" value="C:organelle membrane"/>
    <property type="evidence" value="ECO:0007669"/>
    <property type="project" value="UniProtKB-ARBA"/>
</dbReference>
<comment type="caution">
    <text evidence="18">The sequence shown here is derived from an EMBL/GenBank/DDBJ whole genome shotgun (WGS) entry which is preliminary data.</text>
</comment>
<keyword evidence="11" id="KW-0862">Zinc</keyword>
<name>A0AAD1UN65_EUPCR</name>
<evidence type="ECO:0000256" key="14">
    <source>
        <dbReference type="PROSITE-ProRule" id="PRU00175"/>
    </source>
</evidence>
<dbReference type="CDD" id="cd22584">
    <property type="entry name" value="Rcat_RBR_unk"/>
    <property type="match status" value="1"/>
</dbReference>
<keyword evidence="13" id="KW-0472">Membrane</keyword>
<evidence type="ECO:0000256" key="5">
    <source>
        <dbReference type="ARBA" id="ARBA00022679"/>
    </source>
</evidence>
<dbReference type="InterPro" id="IPR044066">
    <property type="entry name" value="TRIAD_supradom"/>
</dbReference>
<evidence type="ECO:0000256" key="10">
    <source>
        <dbReference type="ARBA" id="ARBA00022786"/>
    </source>
</evidence>
<comment type="pathway">
    <text evidence="3">Protein modification; protein ubiquitination.</text>
</comment>
<dbReference type="SUPFAM" id="SSF57850">
    <property type="entry name" value="RING/U-box"/>
    <property type="match status" value="3"/>
</dbReference>
<accession>A0AAD1UN65</accession>
<evidence type="ECO:0000256" key="15">
    <source>
        <dbReference type="SAM" id="MobiDB-lite"/>
    </source>
</evidence>
<reference evidence="18" key="1">
    <citation type="submission" date="2023-07" db="EMBL/GenBank/DDBJ databases">
        <authorList>
            <consortium name="AG Swart"/>
            <person name="Singh M."/>
            <person name="Singh A."/>
            <person name="Seah K."/>
            <person name="Emmerich C."/>
        </authorList>
    </citation>
    <scope>NUCLEOTIDE SEQUENCE</scope>
    <source>
        <strain evidence="18">DP1</strain>
    </source>
</reference>
<dbReference type="InterPro" id="IPR031127">
    <property type="entry name" value="E3_UB_ligase_RBR"/>
</dbReference>
<evidence type="ECO:0000256" key="11">
    <source>
        <dbReference type="ARBA" id="ARBA00022833"/>
    </source>
</evidence>
<dbReference type="SMART" id="SM00647">
    <property type="entry name" value="IBR"/>
    <property type="match status" value="2"/>
</dbReference>
<keyword evidence="5" id="KW-0808">Transferase</keyword>
<evidence type="ECO:0000256" key="9">
    <source>
        <dbReference type="ARBA" id="ARBA00022771"/>
    </source>
</evidence>
<dbReference type="GO" id="GO:0016567">
    <property type="term" value="P:protein ubiquitination"/>
    <property type="evidence" value="ECO:0007669"/>
    <property type="project" value="InterPro"/>
</dbReference>
<dbReference type="GO" id="GO:0005737">
    <property type="term" value="C:cytoplasm"/>
    <property type="evidence" value="ECO:0007669"/>
    <property type="project" value="UniProtKB-ARBA"/>
</dbReference>
<evidence type="ECO:0000256" key="2">
    <source>
        <dbReference type="ARBA" id="ARBA00004167"/>
    </source>
</evidence>
<dbReference type="InterPro" id="IPR002867">
    <property type="entry name" value="IBR_dom"/>
</dbReference>
<dbReference type="InterPro" id="IPR001841">
    <property type="entry name" value="Znf_RING"/>
</dbReference>
<dbReference type="AlphaFoldDB" id="A0AAD1UN65"/>
<feature type="domain" description="RING-type" evidence="17">
    <location>
        <begin position="196"/>
        <end position="402"/>
    </location>
</feature>
<evidence type="ECO:0000256" key="8">
    <source>
        <dbReference type="ARBA" id="ARBA00022737"/>
    </source>
</evidence>
<evidence type="ECO:0000256" key="12">
    <source>
        <dbReference type="ARBA" id="ARBA00022989"/>
    </source>
</evidence>
<feature type="compositionally biased region" description="Polar residues" evidence="15">
    <location>
        <begin position="132"/>
        <end position="144"/>
    </location>
</feature>
<dbReference type="Pfam" id="PF01485">
    <property type="entry name" value="IBR"/>
    <property type="match status" value="1"/>
</dbReference>
<keyword evidence="8" id="KW-0677">Repeat</keyword>
<dbReference type="CDD" id="cd20335">
    <property type="entry name" value="BRcat_RBR"/>
    <property type="match status" value="1"/>
</dbReference>
<evidence type="ECO:0000256" key="6">
    <source>
        <dbReference type="ARBA" id="ARBA00022692"/>
    </source>
</evidence>
<dbReference type="Gene3D" id="1.20.120.1750">
    <property type="match status" value="1"/>
</dbReference>
<organism evidence="18 19">
    <name type="scientific">Euplotes crassus</name>
    <dbReference type="NCBI Taxonomy" id="5936"/>
    <lineage>
        <taxon>Eukaryota</taxon>
        <taxon>Sar</taxon>
        <taxon>Alveolata</taxon>
        <taxon>Ciliophora</taxon>
        <taxon>Intramacronucleata</taxon>
        <taxon>Spirotrichea</taxon>
        <taxon>Hypotrichia</taxon>
        <taxon>Euplotida</taxon>
        <taxon>Euplotidae</taxon>
        <taxon>Moneuplotes</taxon>
    </lineage>
</organism>
<evidence type="ECO:0000256" key="13">
    <source>
        <dbReference type="ARBA" id="ARBA00023136"/>
    </source>
</evidence>
<dbReference type="InterPro" id="IPR013083">
    <property type="entry name" value="Znf_RING/FYVE/PHD"/>
</dbReference>
<evidence type="ECO:0000256" key="7">
    <source>
        <dbReference type="ARBA" id="ARBA00022723"/>
    </source>
</evidence>
<keyword evidence="10" id="KW-0833">Ubl conjugation pathway</keyword>
<protein>
    <recommendedName>
        <fullName evidence="4">RBR-type E3 ubiquitin transferase</fullName>
        <ecNumber evidence="4">2.3.2.31</ecNumber>
    </recommendedName>
</protein>
<dbReference type="Proteomes" id="UP001295684">
    <property type="component" value="Unassembled WGS sequence"/>
</dbReference>
<dbReference type="GO" id="GO:0008270">
    <property type="term" value="F:zinc ion binding"/>
    <property type="evidence" value="ECO:0007669"/>
    <property type="project" value="UniProtKB-KW"/>
</dbReference>
<feature type="domain" description="RING-type" evidence="16">
    <location>
        <begin position="200"/>
        <end position="245"/>
    </location>
</feature>
<keyword evidence="12" id="KW-1133">Transmembrane helix</keyword>
<comment type="catalytic activity">
    <reaction evidence="1">
        <text>[E2 ubiquitin-conjugating enzyme]-S-ubiquitinyl-L-cysteine + [acceptor protein]-L-lysine = [E2 ubiquitin-conjugating enzyme]-L-cysteine + [acceptor protein]-N(6)-ubiquitinyl-L-lysine.</text>
        <dbReference type="EC" id="2.3.2.31"/>
    </reaction>
</comment>
<keyword evidence="19" id="KW-1185">Reference proteome</keyword>
<dbReference type="FunFam" id="3.30.40.10:FF:000051">
    <property type="entry name" value="RBR-type E3 ubiquitin transferase"/>
    <property type="match status" value="1"/>
</dbReference>
<dbReference type="PANTHER" id="PTHR11685">
    <property type="entry name" value="RBR FAMILY RING FINGER AND IBR DOMAIN-CONTAINING"/>
    <property type="match status" value="1"/>
</dbReference>
<evidence type="ECO:0000313" key="19">
    <source>
        <dbReference type="Proteomes" id="UP001295684"/>
    </source>
</evidence>
<gene>
    <name evidence="18" type="ORF">ECRASSUSDP1_LOCUS9374</name>
</gene>
<dbReference type="EC" id="2.3.2.31" evidence="4"/>
<evidence type="ECO:0000256" key="1">
    <source>
        <dbReference type="ARBA" id="ARBA00001798"/>
    </source>
</evidence>
<dbReference type="Gene3D" id="3.30.40.10">
    <property type="entry name" value="Zinc/RING finger domain, C3HC4 (zinc finger)"/>
    <property type="match status" value="1"/>
</dbReference>